<dbReference type="RefSeq" id="WP_274267186.1">
    <property type="nucleotide sequence ID" value="NZ_CP117880.1"/>
</dbReference>
<reference evidence="4 5" key="1">
    <citation type="submission" date="2023-02" db="EMBL/GenBank/DDBJ databases">
        <title>Genome sequence of Sphingobacterium sp. KACC 22765.</title>
        <authorList>
            <person name="Kim S."/>
            <person name="Heo J."/>
            <person name="Kwon S.-W."/>
        </authorList>
    </citation>
    <scope>NUCLEOTIDE SEQUENCE [LARGE SCALE GENOMIC DNA]</scope>
    <source>
        <strain evidence="4 5">KACC 22765</strain>
    </source>
</reference>
<organism evidence="4 5">
    <name type="scientific">Sphingobacterium oryzagri</name>
    <dbReference type="NCBI Taxonomy" id="3025669"/>
    <lineage>
        <taxon>Bacteria</taxon>
        <taxon>Pseudomonadati</taxon>
        <taxon>Bacteroidota</taxon>
        <taxon>Sphingobacteriia</taxon>
        <taxon>Sphingobacteriales</taxon>
        <taxon>Sphingobacteriaceae</taxon>
        <taxon>Sphingobacterium</taxon>
    </lineage>
</organism>
<dbReference type="PROSITE" id="PS50977">
    <property type="entry name" value="HTH_TETR_2"/>
    <property type="match status" value="1"/>
</dbReference>
<protein>
    <submittedName>
        <fullName evidence="4">TetR/AcrR family transcriptional regulator</fullName>
    </submittedName>
</protein>
<gene>
    <name evidence="4" type="ORF">PQ465_19430</name>
</gene>
<dbReference type="PRINTS" id="PR00455">
    <property type="entry name" value="HTHTETR"/>
</dbReference>
<keyword evidence="1 2" id="KW-0238">DNA-binding</keyword>
<evidence type="ECO:0000256" key="1">
    <source>
        <dbReference type="ARBA" id="ARBA00023125"/>
    </source>
</evidence>
<sequence length="199" mass="23185">MEHLKYEQIIEAAVRRFSHFGTAKTTTNEIANDLRIAKGTLYYYFEDKKMLQVAAIKFLVEKLFTEIKDSIANLATSQMMETVLHKMAIFFKAHSRFLNWQPFLFEQEDHEIPMTLITRFNDHKKALFDQIIDLANQNREAALQRKNTANCLHAILVATLSRMTVTIDYTEPELIAINFQDQLHTQRALVKFILTATED</sequence>
<name>A0ABY7WGZ4_9SPHI</name>
<evidence type="ECO:0000313" key="4">
    <source>
        <dbReference type="EMBL" id="WDF68453.1"/>
    </source>
</evidence>
<dbReference type="Pfam" id="PF00440">
    <property type="entry name" value="TetR_N"/>
    <property type="match status" value="1"/>
</dbReference>
<accession>A0ABY7WGZ4</accession>
<dbReference type="InterPro" id="IPR050624">
    <property type="entry name" value="HTH-type_Tx_Regulator"/>
</dbReference>
<feature type="DNA-binding region" description="H-T-H motif" evidence="2">
    <location>
        <begin position="26"/>
        <end position="45"/>
    </location>
</feature>
<dbReference type="PANTHER" id="PTHR43479">
    <property type="entry name" value="ACREF/ENVCD OPERON REPRESSOR-RELATED"/>
    <property type="match status" value="1"/>
</dbReference>
<dbReference type="EMBL" id="CP117880">
    <property type="protein sequence ID" value="WDF68453.1"/>
    <property type="molecule type" value="Genomic_DNA"/>
</dbReference>
<keyword evidence="5" id="KW-1185">Reference proteome</keyword>
<dbReference type="PANTHER" id="PTHR43479:SF11">
    <property type="entry name" value="ACREF_ENVCD OPERON REPRESSOR-RELATED"/>
    <property type="match status" value="1"/>
</dbReference>
<evidence type="ECO:0000313" key="5">
    <source>
        <dbReference type="Proteomes" id="UP001221558"/>
    </source>
</evidence>
<dbReference type="Proteomes" id="UP001221558">
    <property type="component" value="Chromosome"/>
</dbReference>
<evidence type="ECO:0000256" key="2">
    <source>
        <dbReference type="PROSITE-ProRule" id="PRU00335"/>
    </source>
</evidence>
<evidence type="ECO:0000259" key="3">
    <source>
        <dbReference type="PROSITE" id="PS50977"/>
    </source>
</evidence>
<dbReference type="InterPro" id="IPR001647">
    <property type="entry name" value="HTH_TetR"/>
</dbReference>
<proteinExistence type="predicted"/>
<dbReference type="Gene3D" id="1.10.357.10">
    <property type="entry name" value="Tetracycline Repressor, domain 2"/>
    <property type="match status" value="1"/>
</dbReference>
<dbReference type="InterPro" id="IPR009057">
    <property type="entry name" value="Homeodomain-like_sf"/>
</dbReference>
<dbReference type="SUPFAM" id="SSF46689">
    <property type="entry name" value="Homeodomain-like"/>
    <property type="match status" value="1"/>
</dbReference>
<feature type="domain" description="HTH tetR-type" evidence="3">
    <location>
        <begin position="3"/>
        <end position="63"/>
    </location>
</feature>